<dbReference type="PANTHER" id="PTHR44843:SF2">
    <property type="entry name" value="METHYLTRANSFERASE"/>
    <property type="match status" value="1"/>
</dbReference>
<gene>
    <name evidence="1" type="ORF">HID58_095791</name>
</gene>
<dbReference type="PANTHER" id="PTHR44843">
    <property type="entry name" value="METHYLTRANSFERASE"/>
    <property type="match status" value="1"/>
</dbReference>
<evidence type="ECO:0000313" key="2">
    <source>
        <dbReference type="Proteomes" id="UP000824890"/>
    </source>
</evidence>
<sequence>MEADKAFHEEYKVKKKRQLLPYAAWVREDILSSEINHVHERKGVIERGDIVVMKMAGGKDVDIDAKNERSNARKRLTISVELVALSLIFMDEPTSGMQGLPRLLFLGHHIFKSVDEAAEGVPDGHYPATLKLDVTTYSRKSKMSFDFAQIFDNLRCREVDQ</sequence>
<dbReference type="EMBL" id="JAGKQM010002171">
    <property type="protein sequence ID" value="KAH0850086.1"/>
    <property type="molecule type" value="Genomic_DNA"/>
</dbReference>
<accession>A0ABQ7X2E2</accession>
<protein>
    <submittedName>
        <fullName evidence="1">Uncharacterized protein</fullName>
    </submittedName>
</protein>
<keyword evidence="2" id="KW-1185">Reference proteome</keyword>
<organism evidence="1 2">
    <name type="scientific">Brassica napus</name>
    <name type="common">Rape</name>
    <dbReference type="NCBI Taxonomy" id="3708"/>
    <lineage>
        <taxon>Eukaryota</taxon>
        <taxon>Viridiplantae</taxon>
        <taxon>Streptophyta</taxon>
        <taxon>Embryophyta</taxon>
        <taxon>Tracheophyta</taxon>
        <taxon>Spermatophyta</taxon>
        <taxon>Magnoliopsida</taxon>
        <taxon>eudicotyledons</taxon>
        <taxon>Gunneridae</taxon>
        <taxon>Pentapetalae</taxon>
        <taxon>rosids</taxon>
        <taxon>malvids</taxon>
        <taxon>Brassicales</taxon>
        <taxon>Brassicaceae</taxon>
        <taxon>Brassiceae</taxon>
        <taxon>Brassica</taxon>
    </lineage>
</organism>
<comment type="caution">
    <text evidence="1">The sequence shown here is derived from an EMBL/GenBank/DDBJ whole genome shotgun (WGS) entry which is preliminary data.</text>
</comment>
<dbReference type="Proteomes" id="UP000824890">
    <property type="component" value="Unassembled WGS sequence"/>
</dbReference>
<evidence type="ECO:0000313" key="1">
    <source>
        <dbReference type="EMBL" id="KAH0850086.1"/>
    </source>
</evidence>
<name>A0ABQ7X2E2_BRANA</name>
<reference evidence="1 2" key="1">
    <citation type="submission" date="2021-05" db="EMBL/GenBank/DDBJ databases">
        <title>Genome Assembly of Synthetic Allotetraploid Brassica napus Reveals Homoeologous Exchanges between Subgenomes.</title>
        <authorList>
            <person name="Davis J.T."/>
        </authorList>
    </citation>
    <scope>NUCLEOTIDE SEQUENCE [LARGE SCALE GENOMIC DNA]</scope>
    <source>
        <strain evidence="2">cv. Da-Ae</strain>
        <tissue evidence="1">Seedling</tissue>
    </source>
</reference>
<proteinExistence type="predicted"/>